<dbReference type="EMBL" id="AP022839">
    <property type="protein sequence ID" value="BCA93961.1"/>
    <property type="molecule type" value="Genomic_DNA"/>
</dbReference>
<proteinExistence type="predicted"/>
<evidence type="ECO:0000313" key="1">
    <source>
        <dbReference type="EMBL" id="BCA93961.1"/>
    </source>
</evidence>
<dbReference type="RefSeq" id="WP_173235894.1">
    <property type="nucleotide sequence ID" value="NZ_AP022839.1"/>
</dbReference>
<gene>
    <name evidence="1" type="ORF">TUM19329_03220</name>
</gene>
<evidence type="ECO:0008006" key="3">
    <source>
        <dbReference type="Google" id="ProtNLM"/>
    </source>
</evidence>
<dbReference type="PROSITE" id="PS51257">
    <property type="entry name" value="PROKAR_LIPOPROTEIN"/>
    <property type="match status" value="1"/>
</dbReference>
<keyword evidence="2" id="KW-1185">Reference proteome</keyword>
<organism evidence="1 2">
    <name type="scientific">Legionella antarctica</name>
    <dbReference type="NCBI Taxonomy" id="2708020"/>
    <lineage>
        <taxon>Bacteria</taxon>
        <taxon>Pseudomonadati</taxon>
        <taxon>Pseudomonadota</taxon>
        <taxon>Gammaproteobacteria</taxon>
        <taxon>Legionellales</taxon>
        <taxon>Legionellaceae</taxon>
        <taxon>Legionella</taxon>
    </lineage>
</organism>
<evidence type="ECO:0000313" key="2">
    <source>
        <dbReference type="Proteomes" id="UP000502894"/>
    </source>
</evidence>
<dbReference type="Proteomes" id="UP000502894">
    <property type="component" value="Chromosome"/>
</dbReference>
<accession>A0A6F8T0H2</accession>
<name>A0A6F8T0H2_9GAMM</name>
<dbReference type="AlphaFoldDB" id="A0A6F8T0H2"/>
<sequence>MKKIIITILLLVPIAFLTGCTAKTYYGSNYNRTYVYSGTDDLFSRRVDYLGYGLGGRGFGGYGMGGYGLVGYGGQPPGM</sequence>
<dbReference type="KEGG" id="lant:TUM19329_03220"/>
<protein>
    <recommendedName>
        <fullName evidence="3">Lipoprotein</fullName>
    </recommendedName>
</protein>
<reference evidence="1" key="1">
    <citation type="journal article" date="2020" name="Microbiol. Resour. Announc.">
        <title>Complete Genome Sequence of Novel Psychrotolerant Legionella Strain TUM19329, Isolated from Antarctic Lake Sediment.</title>
        <authorList>
            <person name="Shimada S."/>
            <person name="Nakai R."/>
            <person name="Aoki K."/>
            <person name="Shimoeda N."/>
            <person name="Ohno G."/>
            <person name="Miyazaki Y."/>
            <person name="Kudoh S."/>
            <person name="Imura S."/>
            <person name="Watanabe K."/>
            <person name="Ishii Y."/>
            <person name="Tateda K."/>
        </authorList>
    </citation>
    <scope>NUCLEOTIDE SEQUENCE [LARGE SCALE GENOMIC DNA]</scope>
    <source>
        <strain evidence="1">TUM19329</strain>
    </source>
</reference>